<protein>
    <submittedName>
        <fullName evidence="5">Transcriptional regulator</fullName>
    </submittedName>
</protein>
<dbReference type="PANTHER" id="PTHR30154">
    <property type="entry name" value="LEUCINE-RESPONSIVE REGULATORY PROTEIN"/>
    <property type="match status" value="1"/>
</dbReference>
<dbReference type="InterPro" id="IPR036390">
    <property type="entry name" value="WH_DNA-bd_sf"/>
</dbReference>
<dbReference type="PROSITE" id="PS50956">
    <property type="entry name" value="HTH_ASNC_2"/>
    <property type="match status" value="1"/>
</dbReference>
<evidence type="ECO:0000313" key="5">
    <source>
        <dbReference type="EMBL" id="GHD08142.1"/>
    </source>
</evidence>
<dbReference type="InterPro" id="IPR000485">
    <property type="entry name" value="AsnC-type_HTH_dom"/>
</dbReference>
<dbReference type="RefSeq" id="WP_189826026.1">
    <property type="nucleotide sequence ID" value="NZ_BMVC01000014.1"/>
</dbReference>
<dbReference type="SUPFAM" id="SSF46785">
    <property type="entry name" value="Winged helix' DNA-binding domain"/>
    <property type="match status" value="2"/>
</dbReference>
<dbReference type="InterPro" id="IPR036388">
    <property type="entry name" value="WH-like_DNA-bd_sf"/>
</dbReference>
<dbReference type="InterPro" id="IPR011008">
    <property type="entry name" value="Dimeric_a/b-barrel"/>
</dbReference>
<dbReference type="Pfam" id="PF01037">
    <property type="entry name" value="AsnC_trans_reg"/>
    <property type="match status" value="1"/>
</dbReference>
<dbReference type="AlphaFoldDB" id="A0A918X410"/>
<reference evidence="5" key="2">
    <citation type="submission" date="2020-09" db="EMBL/GenBank/DDBJ databases">
        <authorList>
            <person name="Sun Q."/>
            <person name="Ohkuma M."/>
        </authorList>
    </citation>
    <scope>NUCLEOTIDE SEQUENCE</scope>
    <source>
        <strain evidence="5">JCM 4637</strain>
    </source>
</reference>
<comment type="caution">
    <text evidence="5">The sequence shown here is derived from an EMBL/GenBank/DDBJ whole genome shotgun (WGS) entry which is preliminary data.</text>
</comment>
<dbReference type="SMART" id="SM00344">
    <property type="entry name" value="HTH_ASNC"/>
    <property type="match status" value="2"/>
</dbReference>
<dbReference type="Proteomes" id="UP000638353">
    <property type="component" value="Unassembled WGS sequence"/>
</dbReference>
<proteinExistence type="predicted"/>
<feature type="domain" description="HTH asnC-type" evidence="4">
    <location>
        <begin position="6"/>
        <end position="66"/>
    </location>
</feature>
<dbReference type="Gene3D" id="1.10.10.10">
    <property type="entry name" value="Winged helix-like DNA-binding domain superfamily/Winged helix DNA-binding domain"/>
    <property type="match status" value="2"/>
</dbReference>
<dbReference type="PANTHER" id="PTHR30154:SF34">
    <property type="entry name" value="TRANSCRIPTIONAL REGULATOR AZLB"/>
    <property type="match status" value="1"/>
</dbReference>
<dbReference type="InterPro" id="IPR019888">
    <property type="entry name" value="Tscrpt_reg_AsnC-like"/>
</dbReference>
<keyword evidence="2" id="KW-0238">DNA-binding</keyword>
<evidence type="ECO:0000256" key="3">
    <source>
        <dbReference type="ARBA" id="ARBA00023163"/>
    </source>
</evidence>
<organism evidence="5 6">
    <name type="scientific">Streptomyces finlayi</name>
    <dbReference type="NCBI Taxonomy" id="67296"/>
    <lineage>
        <taxon>Bacteria</taxon>
        <taxon>Bacillati</taxon>
        <taxon>Actinomycetota</taxon>
        <taxon>Actinomycetes</taxon>
        <taxon>Kitasatosporales</taxon>
        <taxon>Streptomycetaceae</taxon>
        <taxon>Streptomyces</taxon>
    </lineage>
</organism>
<dbReference type="GO" id="GO:0043200">
    <property type="term" value="P:response to amino acid"/>
    <property type="evidence" value="ECO:0007669"/>
    <property type="project" value="TreeGrafter"/>
</dbReference>
<dbReference type="Pfam" id="PF13404">
    <property type="entry name" value="HTH_AsnC-type"/>
    <property type="match status" value="1"/>
</dbReference>
<dbReference type="EMBL" id="BMVC01000014">
    <property type="protein sequence ID" value="GHD08142.1"/>
    <property type="molecule type" value="Genomic_DNA"/>
</dbReference>
<dbReference type="GO" id="GO:0043565">
    <property type="term" value="F:sequence-specific DNA binding"/>
    <property type="evidence" value="ECO:0007669"/>
    <property type="project" value="InterPro"/>
</dbReference>
<sequence>MDSHEFDELDRQLLHALEVDARASFSRIASVLRVSDQTVARRFRRLRTDGDVKVVAVRDHVVHGQESWMLRLRCTPDSADTIARALARRPDTAWIALTSGGTEIGCMTRARTRGEHEELLLGKLPRTPRIVEIQAYQLLHRFYGGPDGWLRKSNALTPEQVRALRPRYEADGSARITPDDEPLVAALEQDGRATFAELQKATGRSESALRRRLDALLASGALFVDVQFDSERIGHASAAMLWITAAPSALAEVGHALATHPEVAFASAAAGPCNVLAVILNRDTEALYTYLSERIGRLDGVQHVECTPVLRRVKQLTYEEGKGGRGLS</sequence>
<dbReference type="GO" id="GO:0005829">
    <property type="term" value="C:cytosol"/>
    <property type="evidence" value="ECO:0007669"/>
    <property type="project" value="TreeGrafter"/>
</dbReference>
<evidence type="ECO:0000256" key="1">
    <source>
        <dbReference type="ARBA" id="ARBA00023015"/>
    </source>
</evidence>
<accession>A0A918X410</accession>
<dbReference type="Gene3D" id="3.30.70.920">
    <property type="match status" value="1"/>
</dbReference>
<dbReference type="SUPFAM" id="SSF54909">
    <property type="entry name" value="Dimeric alpha+beta barrel"/>
    <property type="match status" value="1"/>
</dbReference>
<evidence type="ECO:0000259" key="4">
    <source>
        <dbReference type="PROSITE" id="PS50956"/>
    </source>
</evidence>
<evidence type="ECO:0000256" key="2">
    <source>
        <dbReference type="ARBA" id="ARBA00023125"/>
    </source>
</evidence>
<dbReference type="Pfam" id="PF13412">
    <property type="entry name" value="HTH_24"/>
    <property type="match status" value="1"/>
</dbReference>
<name>A0A918X410_9ACTN</name>
<evidence type="ECO:0000313" key="6">
    <source>
        <dbReference type="Proteomes" id="UP000638353"/>
    </source>
</evidence>
<keyword evidence="3" id="KW-0804">Transcription</keyword>
<gene>
    <name evidence="5" type="ORF">GCM10010334_61130</name>
</gene>
<reference evidence="5" key="1">
    <citation type="journal article" date="2014" name="Int. J. Syst. Evol. Microbiol.">
        <title>Complete genome sequence of Corynebacterium casei LMG S-19264T (=DSM 44701T), isolated from a smear-ripened cheese.</title>
        <authorList>
            <consortium name="US DOE Joint Genome Institute (JGI-PGF)"/>
            <person name="Walter F."/>
            <person name="Albersmeier A."/>
            <person name="Kalinowski J."/>
            <person name="Ruckert C."/>
        </authorList>
    </citation>
    <scope>NUCLEOTIDE SEQUENCE</scope>
    <source>
        <strain evidence="5">JCM 4637</strain>
    </source>
</reference>
<keyword evidence="1" id="KW-0805">Transcription regulation</keyword>
<dbReference type="InterPro" id="IPR019887">
    <property type="entry name" value="Tscrpt_reg_AsnC/Lrp_C"/>
</dbReference>